<sequence length="239" mass="27723">MAGYWDMHNHILPGVDDGSGSMAETLRLVQLEYDQGVRNIVFTPHYRKGMFEISLDEKEEVFHRTCETLTDHFPDMKFYLGCEYFASPHMVERVTKEPRYCMPNEHVILVEFSYTAEFDFIMQTVEKLQSAGMTPVIAHFERYQCLHEDYALVHYLAEEEVLLQMNCNAILGKEGFRMKRFCKMALKDGVVDLLASDAHNTTDRSVHIQETADLIRKKFGEDTVAELLQTNPQQLIKLN</sequence>
<evidence type="ECO:0000256" key="2">
    <source>
        <dbReference type="ARBA" id="ARBA00013064"/>
    </source>
</evidence>
<dbReference type="InterPro" id="IPR016667">
    <property type="entry name" value="Caps_polysacc_synth_CpsB/CapC"/>
</dbReference>
<comment type="caution">
    <text evidence="6">The sequence shown here is derived from an EMBL/GenBank/DDBJ whole genome shotgun (WGS) entry which is preliminary data.</text>
</comment>
<keyword evidence="3" id="KW-0378">Hydrolase</keyword>
<dbReference type="GO" id="GO:0030145">
    <property type="term" value="F:manganese ion binding"/>
    <property type="evidence" value="ECO:0007669"/>
    <property type="project" value="InterPro"/>
</dbReference>
<dbReference type="Gene3D" id="3.20.20.140">
    <property type="entry name" value="Metal-dependent hydrolases"/>
    <property type="match status" value="1"/>
</dbReference>
<evidence type="ECO:0000256" key="4">
    <source>
        <dbReference type="ARBA" id="ARBA00022912"/>
    </source>
</evidence>
<keyword evidence="4" id="KW-0904">Protein phosphatase</keyword>
<dbReference type="Pfam" id="PF19567">
    <property type="entry name" value="CpsB_CapC"/>
    <property type="match status" value="1"/>
</dbReference>
<dbReference type="GO" id="GO:0004725">
    <property type="term" value="F:protein tyrosine phosphatase activity"/>
    <property type="evidence" value="ECO:0007669"/>
    <property type="project" value="UniProtKB-EC"/>
</dbReference>
<dbReference type="SUPFAM" id="SSF89550">
    <property type="entry name" value="PHP domain-like"/>
    <property type="match status" value="1"/>
</dbReference>
<dbReference type="PANTHER" id="PTHR39181">
    <property type="entry name" value="TYROSINE-PROTEIN PHOSPHATASE YWQE"/>
    <property type="match status" value="1"/>
</dbReference>
<dbReference type="Proteomes" id="UP000245288">
    <property type="component" value="Unassembled WGS sequence"/>
</dbReference>
<evidence type="ECO:0000256" key="3">
    <source>
        <dbReference type="ARBA" id="ARBA00022801"/>
    </source>
</evidence>
<evidence type="ECO:0000313" key="7">
    <source>
        <dbReference type="Proteomes" id="UP000245288"/>
    </source>
</evidence>
<comment type="catalytic activity">
    <reaction evidence="5">
        <text>O-phospho-L-tyrosyl-[protein] + H2O = L-tyrosyl-[protein] + phosphate</text>
        <dbReference type="Rhea" id="RHEA:10684"/>
        <dbReference type="Rhea" id="RHEA-COMP:10136"/>
        <dbReference type="Rhea" id="RHEA-COMP:20101"/>
        <dbReference type="ChEBI" id="CHEBI:15377"/>
        <dbReference type="ChEBI" id="CHEBI:43474"/>
        <dbReference type="ChEBI" id="CHEBI:46858"/>
        <dbReference type="ChEBI" id="CHEBI:61978"/>
        <dbReference type="EC" id="3.1.3.48"/>
    </reaction>
</comment>
<gene>
    <name evidence="6" type="ORF">LG34_03535</name>
</gene>
<dbReference type="PANTHER" id="PTHR39181:SF1">
    <property type="entry name" value="TYROSINE-PROTEIN PHOSPHATASE YWQE"/>
    <property type="match status" value="1"/>
</dbReference>
<keyword evidence="7" id="KW-1185">Reference proteome</keyword>
<dbReference type="PIRSF" id="PIRSF016557">
    <property type="entry name" value="Caps_synth_CpsB"/>
    <property type="match status" value="1"/>
</dbReference>
<name>A0A2V1JVV4_EUBRA</name>
<organism evidence="6 7">
    <name type="scientific">Eubacterium ramulus</name>
    <dbReference type="NCBI Taxonomy" id="39490"/>
    <lineage>
        <taxon>Bacteria</taxon>
        <taxon>Bacillati</taxon>
        <taxon>Bacillota</taxon>
        <taxon>Clostridia</taxon>
        <taxon>Eubacteriales</taxon>
        <taxon>Eubacteriaceae</taxon>
        <taxon>Eubacterium</taxon>
    </lineage>
</organism>
<reference evidence="6 7" key="1">
    <citation type="submission" date="2014-09" db="EMBL/GenBank/DDBJ databases">
        <title>Butyrate-producing bacteria isolated from human gut.</title>
        <authorList>
            <person name="Zhang Q."/>
            <person name="Zhao L."/>
        </authorList>
    </citation>
    <scope>NUCLEOTIDE SEQUENCE [LARGE SCALE GENOMIC DNA]</scope>
    <source>
        <strain evidence="6 7">21</strain>
    </source>
</reference>
<proteinExistence type="inferred from homology"/>
<evidence type="ECO:0000256" key="5">
    <source>
        <dbReference type="ARBA" id="ARBA00051722"/>
    </source>
</evidence>
<dbReference type="RefSeq" id="WP_109214874.1">
    <property type="nucleotide sequence ID" value="NZ_JAQEGP010000010.1"/>
</dbReference>
<dbReference type="EMBL" id="JRFU01000031">
    <property type="protein sequence ID" value="PWE87523.1"/>
    <property type="molecule type" value="Genomic_DNA"/>
</dbReference>
<evidence type="ECO:0000256" key="1">
    <source>
        <dbReference type="ARBA" id="ARBA00005750"/>
    </source>
</evidence>
<accession>A0A2V1JVV4</accession>
<dbReference type="EC" id="3.1.3.48" evidence="2"/>
<comment type="similarity">
    <text evidence="1">Belongs to the metallo-dependent hydrolases superfamily. CpsB/CapC family.</text>
</comment>
<dbReference type="OrthoDB" id="9788539at2"/>
<dbReference type="InterPro" id="IPR016195">
    <property type="entry name" value="Pol/histidinol_Pase-like"/>
</dbReference>
<protein>
    <recommendedName>
        <fullName evidence="2">protein-tyrosine-phosphatase</fullName>
        <ecNumber evidence="2">3.1.3.48</ecNumber>
    </recommendedName>
</protein>
<dbReference type="AlphaFoldDB" id="A0A2V1JVV4"/>
<evidence type="ECO:0000313" key="6">
    <source>
        <dbReference type="EMBL" id="PWE87523.1"/>
    </source>
</evidence>